<proteinExistence type="predicted"/>
<dbReference type="Proteomes" id="UP000295070">
    <property type="component" value="Chromosome 9"/>
</dbReference>
<reference evidence="2 3" key="1">
    <citation type="submission" date="2019-01" db="EMBL/GenBank/DDBJ databases">
        <title>A chromosome-scale genome assembly of the yellow perch, Perca flavescens.</title>
        <authorList>
            <person name="Feron R."/>
            <person name="Morvezen R."/>
            <person name="Bestin A."/>
            <person name="Haffray P."/>
            <person name="Klopp C."/>
            <person name="Zahm M."/>
            <person name="Cabau C."/>
            <person name="Roques C."/>
            <person name="Donnadieu C."/>
            <person name="Bouchez O."/>
            <person name="Christie M."/>
            <person name="Larson W."/>
            <person name="Guiguen Y."/>
        </authorList>
    </citation>
    <scope>NUCLEOTIDE SEQUENCE [LARGE SCALE GENOMIC DNA]</scope>
    <source>
        <strain evidence="2">YP-PL-M2</strain>
        <tissue evidence="2">Blood</tissue>
    </source>
</reference>
<dbReference type="EMBL" id="SCKG01000009">
    <property type="protein sequence ID" value="TDH08390.1"/>
    <property type="molecule type" value="Genomic_DNA"/>
</dbReference>
<organism evidence="2 3">
    <name type="scientific">Perca flavescens</name>
    <name type="common">American yellow perch</name>
    <name type="synonym">Morone flavescens</name>
    <dbReference type="NCBI Taxonomy" id="8167"/>
    <lineage>
        <taxon>Eukaryota</taxon>
        <taxon>Metazoa</taxon>
        <taxon>Chordata</taxon>
        <taxon>Craniata</taxon>
        <taxon>Vertebrata</taxon>
        <taxon>Euteleostomi</taxon>
        <taxon>Actinopterygii</taxon>
        <taxon>Neopterygii</taxon>
        <taxon>Teleostei</taxon>
        <taxon>Neoteleostei</taxon>
        <taxon>Acanthomorphata</taxon>
        <taxon>Eupercaria</taxon>
        <taxon>Perciformes</taxon>
        <taxon>Percoidei</taxon>
        <taxon>Percidae</taxon>
        <taxon>Percinae</taxon>
        <taxon>Perca</taxon>
    </lineage>
</organism>
<sequence>MAWLFSACDLQVALRVTTAAEIFFRYSKWHRLNQEVEKTTKKNKLDKIPYFCYFDASVLLKSAGVPVVWIENKKHIDGHGKRLPLLEVLSQTQPTRVRQSEGA</sequence>
<evidence type="ECO:0000256" key="1">
    <source>
        <dbReference type="SAM" id="SignalP"/>
    </source>
</evidence>
<dbReference type="AlphaFoldDB" id="A0A484D0J2"/>
<evidence type="ECO:0008006" key="4">
    <source>
        <dbReference type="Google" id="ProtNLM"/>
    </source>
</evidence>
<evidence type="ECO:0000313" key="3">
    <source>
        <dbReference type="Proteomes" id="UP000295070"/>
    </source>
</evidence>
<evidence type="ECO:0000313" key="2">
    <source>
        <dbReference type="EMBL" id="TDH08390.1"/>
    </source>
</evidence>
<keyword evidence="3" id="KW-1185">Reference proteome</keyword>
<protein>
    <recommendedName>
        <fullName evidence="4">Thioredoxin-like fold domain-containing protein</fullName>
    </recommendedName>
</protein>
<name>A0A484D0J2_PERFV</name>
<feature type="signal peptide" evidence="1">
    <location>
        <begin position="1"/>
        <end position="19"/>
    </location>
</feature>
<accession>A0A484D0J2</accession>
<gene>
    <name evidence="2" type="ORF">EPR50_G00096890</name>
</gene>
<keyword evidence="1" id="KW-0732">Signal</keyword>
<feature type="chain" id="PRO_5019834424" description="Thioredoxin-like fold domain-containing protein" evidence="1">
    <location>
        <begin position="20"/>
        <end position="103"/>
    </location>
</feature>
<comment type="caution">
    <text evidence="2">The sequence shown here is derived from an EMBL/GenBank/DDBJ whole genome shotgun (WGS) entry which is preliminary data.</text>
</comment>